<evidence type="ECO:0000256" key="1">
    <source>
        <dbReference type="SAM" id="SignalP"/>
    </source>
</evidence>
<evidence type="ECO:0000313" key="2">
    <source>
        <dbReference type="EMBL" id="CAE7230514.1"/>
    </source>
</evidence>
<evidence type="ECO:0000313" key="3">
    <source>
        <dbReference type="Proteomes" id="UP000604046"/>
    </source>
</evidence>
<protein>
    <submittedName>
        <fullName evidence="2">Uncharacterized protein</fullName>
    </submittedName>
</protein>
<reference evidence="2" key="1">
    <citation type="submission" date="2021-02" db="EMBL/GenBank/DDBJ databases">
        <authorList>
            <person name="Dougan E. K."/>
            <person name="Rhodes N."/>
            <person name="Thang M."/>
            <person name="Chan C."/>
        </authorList>
    </citation>
    <scope>NUCLEOTIDE SEQUENCE</scope>
</reference>
<keyword evidence="1" id="KW-0732">Signal</keyword>
<sequence length="202" mass="22844">MARAAQWLLMPVLQSGAIEPLESLNCWGRDPNHVMQDFCCLHGGLESCFAESFTFEACCEGSDERWSPLTDALVEHLRSRVESGDSRLPSRWELFASLLASLNLSRAWAEVGVQGGSFIQKLLANAPWPLVQTLSQVSLIDTWRHHPTGYFQDKANVPDEHHQALMQEAMQRLTPYWPKVRFLQVESVVGARVFDDESLDFV</sequence>
<feature type="non-terminal residue" evidence="2">
    <location>
        <position position="202"/>
    </location>
</feature>
<dbReference type="EMBL" id="CAJNDS010000724">
    <property type="protein sequence ID" value="CAE7230514.1"/>
    <property type="molecule type" value="Genomic_DNA"/>
</dbReference>
<organism evidence="2 3">
    <name type="scientific">Symbiodinium natans</name>
    <dbReference type="NCBI Taxonomy" id="878477"/>
    <lineage>
        <taxon>Eukaryota</taxon>
        <taxon>Sar</taxon>
        <taxon>Alveolata</taxon>
        <taxon>Dinophyceae</taxon>
        <taxon>Suessiales</taxon>
        <taxon>Symbiodiniaceae</taxon>
        <taxon>Symbiodinium</taxon>
    </lineage>
</organism>
<feature type="chain" id="PRO_5032858127" evidence="1">
    <location>
        <begin position="18"/>
        <end position="202"/>
    </location>
</feature>
<keyword evidence="3" id="KW-1185">Reference proteome</keyword>
<name>A0A812KUY0_9DINO</name>
<accession>A0A812KUY0</accession>
<gene>
    <name evidence="2" type="ORF">SNAT2548_LOCUS9379</name>
</gene>
<comment type="caution">
    <text evidence="2">The sequence shown here is derived from an EMBL/GenBank/DDBJ whole genome shotgun (WGS) entry which is preliminary data.</text>
</comment>
<proteinExistence type="predicted"/>
<dbReference type="Proteomes" id="UP000604046">
    <property type="component" value="Unassembled WGS sequence"/>
</dbReference>
<feature type="signal peptide" evidence="1">
    <location>
        <begin position="1"/>
        <end position="17"/>
    </location>
</feature>
<dbReference type="AlphaFoldDB" id="A0A812KUY0"/>